<dbReference type="InterPro" id="IPR015813">
    <property type="entry name" value="Pyrv/PenolPyrv_kinase-like_dom"/>
</dbReference>
<accession>A0ABZ1ICR4</accession>
<reference evidence="1 2" key="1">
    <citation type="journal article" date="2015" name="Int. J. Syst. Evol. Microbiol.">
        <title>Amycolatopsis rhabdoformis sp. nov., an actinomycete isolated from a tropical forest soil.</title>
        <authorList>
            <person name="Souza W.R."/>
            <person name="Silva R.E."/>
            <person name="Goodfellow M."/>
            <person name="Busarakam K."/>
            <person name="Figueiro F.S."/>
            <person name="Ferreira D."/>
            <person name="Rodrigues-Filho E."/>
            <person name="Moraes L.A.B."/>
            <person name="Zucchi T.D."/>
        </authorList>
    </citation>
    <scope>NUCLEOTIDE SEQUENCE [LARGE SCALE GENOMIC DNA]</scope>
    <source>
        <strain evidence="1 2">NCIMB 14900</strain>
    </source>
</reference>
<dbReference type="GO" id="GO:0016829">
    <property type="term" value="F:lyase activity"/>
    <property type="evidence" value="ECO:0007669"/>
    <property type="project" value="UniProtKB-KW"/>
</dbReference>
<protein>
    <submittedName>
        <fullName evidence="1">Isocitrate lyase/phosphoenolpyruvate mutase family protein</fullName>
    </submittedName>
</protein>
<dbReference type="Pfam" id="PF13714">
    <property type="entry name" value="PEP_mutase"/>
    <property type="match status" value="1"/>
</dbReference>
<evidence type="ECO:0000313" key="2">
    <source>
        <dbReference type="Proteomes" id="UP001330812"/>
    </source>
</evidence>
<organism evidence="1 2">
    <name type="scientific">Amycolatopsis rhabdoformis</name>
    <dbReference type="NCBI Taxonomy" id="1448059"/>
    <lineage>
        <taxon>Bacteria</taxon>
        <taxon>Bacillati</taxon>
        <taxon>Actinomycetota</taxon>
        <taxon>Actinomycetes</taxon>
        <taxon>Pseudonocardiales</taxon>
        <taxon>Pseudonocardiaceae</taxon>
        <taxon>Amycolatopsis</taxon>
    </lineage>
</organism>
<keyword evidence="2" id="KW-1185">Reference proteome</keyword>
<dbReference type="Gene3D" id="3.20.20.60">
    <property type="entry name" value="Phosphoenolpyruvate-binding domains"/>
    <property type="match status" value="1"/>
</dbReference>
<dbReference type="EMBL" id="CP142149">
    <property type="protein sequence ID" value="WSE32250.1"/>
    <property type="molecule type" value="Genomic_DNA"/>
</dbReference>
<gene>
    <name evidence="1" type="ORF">VSH64_09025</name>
</gene>
<evidence type="ECO:0000313" key="1">
    <source>
        <dbReference type="EMBL" id="WSE32250.1"/>
    </source>
</evidence>
<proteinExistence type="predicted"/>
<dbReference type="InterPro" id="IPR040442">
    <property type="entry name" value="Pyrv_kinase-like_dom_sf"/>
</dbReference>
<dbReference type="SUPFAM" id="SSF51621">
    <property type="entry name" value="Phosphoenolpyruvate/pyruvate domain"/>
    <property type="match status" value="1"/>
</dbReference>
<dbReference type="CDD" id="cd00377">
    <property type="entry name" value="ICL_PEPM"/>
    <property type="match status" value="1"/>
</dbReference>
<sequence length="290" mass="31563">MTERFTEGRAAFRRRLSSGEPLLVPWCPDALTARLCERLGFDGGYLGGGGLGFSLAISEALLTCTDLATAAWQIRRRSDLPLIVDGGVGFGDAIHVARTVWELENAGAHAIEFEDQVSPKRASHHRNIEHLVPVEEMIGKIKAATEARRDPDLLVIARTGAVQNENFAAAIDRLNRYAEAGADVVMVLADDDDQLAAAPARVDAPIATLTSFDLHTPDEWRQLGYHLVIDPVTGQTAAFTALRTAYEHQRAGRPSGCVPIEAFTTFHGFQELAGFEDLYDIERATTEPGT</sequence>
<keyword evidence="1" id="KW-0456">Lyase</keyword>
<dbReference type="Proteomes" id="UP001330812">
    <property type="component" value="Chromosome"/>
</dbReference>
<dbReference type="InterPro" id="IPR039556">
    <property type="entry name" value="ICL/PEPM"/>
</dbReference>
<dbReference type="PANTHER" id="PTHR42905:SF5">
    <property type="entry name" value="CARBOXYVINYL-CARBOXYPHOSPHONATE PHOSPHORYLMUTASE, CHLOROPLASTIC"/>
    <property type="match status" value="1"/>
</dbReference>
<dbReference type="RefSeq" id="WP_326835058.1">
    <property type="nucleotide sequence ID" value="NZ_CP142149.1"/>
</dbReference>
<name>A0ABZ1ICR4_9PSEU</name>
<dbReference type="PANTHER" id="PTHR42905">
    <property type="entry name" value="PHOSPHOENOLPYRUVATE CARBOXYLASE"/>
    <property type="match status" value="1"/>
</dbReference>